<dbReference type="EMBL" id="SNRW01017251">
    <property type="protein sequence ID" value="KAA6368539.1"/>
    <property type="molecule type" value="Genomic_DNA"/>
</dbReference>
<evidence type="ECO:0000313" key="2">
    <source>
        <dbReference type="EMBL" id="KAA6368539.1"/>
    </source>
</evidence>
<feature type="compositionally biased region" description="Basic residues" evidence="1">
    <location>
        <begin position="78"/>
        <end position="91"/>
    </location>
</feature>
<reference evidence="2 3" key="1">
    <citation type="submission" date="2019-03" db="EMBL/GenBank/DDBJ databases">
        <title>Single cell metagenomics reveals metabolic interactions within the superorganism composed of flagellate Streblomastix strix and complex community of Bacteroidetes bacteria on its surface.</title>
        <authorList>
            <person name="Treitli S.C."/>
            <person name="Kolisko M."/>
            <person name="Husnik F."/>
            <person name="Keeling P."/>
            <person name="Hampl V."/>
        </authorList>
    </citation>
    <scope>NUCLEOTIDE SEQUENCE [LARGE SCALE GENOMIC DNA]</scope>
    <source>
        <strain evidence="2">ST1C</strain>
    </source>
</reference>
<organism evidence="2 3">
    <name type="scientific">Streblomastix strix</name>
    <dbReference type="NCBI Taxonomy" id="222440"/>
    <lineage>
        <taxon>Eukaryota</taxon>
        <taxon>Metamonada</taxon>
        <taxon>Preaxostyla</taxon>
        <taxon>Oxymonadida</taxon>
        <taxon>Streblomastigidae</taxon>
        <taxon>Streblomastix</taxon>
    </lineage>
</organism>
<feature type="region of interest" description="Disordered" evidence="1">
    <location>
        <begin position="157"/>
        <end position="182"/>
    </location>
</feature>
<proteinExistence type="predicted"/>
<feature type="compositionally biased region" description="Basic and acidic residues" evidence="1">
    <location>
        <begin position="1"/>
        <end position="12"/>
    </location>
</feature>
<dbReference type="Proteomes" id="UP000324800">
    <property type="component" value="Unassembled WGS sequence"/>
</dbReference>
<evidence type="ECO:0000313" key="3">
    <source>
        <dbReference type="Proteomes" id="UP000324800"/>
    </source>
</evidence>
<feature type="region of interest" description="Disordered" evidence="1">
    <location>
        <begin position="72"/>
        <end position="93"/>
    </location>
</feature>
<feature type="compositionally biased region" description="Basic and acidic residues" evidence="1">
    <location>
        <begin position="158"/>
        <end position="169"/>
    </location>
</feature>
<feature type="region of interest" description="Disordered" evidence="1">
    <location>
        <begin position="1"/>
        <end position="25"/>
    </location>
</feature>
<dbReference type="AlphaFoldDB" id="A0A5J4UD63"/>
<sequence>MSRMDKDKDPNKKPRGRPKKEQPFVASSLLDLVTRTPINLEVDQVILRNQEMPWGEDVQIETAQDLVDQMQGQVPAAKSKKKAGKTGKSKKQKQEIVLPPVLIPAEQIEQIQVMEQPKKKAGRPRKVRIDVSPIKQTEEEYAKSQLIQIAKPKRKYTKKEGTIKEGTKKESKKKADKKHNQSQTIIAPKIIRASQMKIDSEEENQEQQDEQSGEELLQAVLEPTIQNKKNRHDSKVGQALKLLVGEYNRDIKLNKELSSQQSARQHIARYPKKYQNYIVEEADLDNNEQTPMNTIVRDSLGRTYAVDGFYPTIGFGTNDNIRERNLIRDYYTTNNYETRQNMRKGQKEQIEKPFEKFKKVQKGKIEKDGDEFVKILPDQVSNWEYFRQIYYSKLVYDGYDVDHNLGKATKAISIGWNNLLTQSINSLEETYSAISEYRQAHPKNQQSELEIGKIVYKDKIAKSLKARKFYGISEDEITKIVSNAADELEIPKIVEKSEEYLQIEQQIHDLSEQLLQFNIKKKE</sequence>
<evidence type="ECO:0000256" key="1">
    <source>
        <dbReference type="SAM" id="MobiDB-lite"/>
    </source>
</evidence>
<name>A0A5J4UD63_9EUKA</name>
<protein>
    <submittedName>
        <fullName evidence="2">Uncharacterized protein</fullName>
    </submittedName>
</protein>
<accession>A0A5J4UD63</accession>
<comment type="caution">
    <text evidence="2">The sequence shown here is derived from an EMBL/GenBank/DDBJ whole genome shotgun (WGS) entry which is preliminary data.</text>
</comment>
<gene>
    <name evidence="2" type="ORF">EZS28_035934</name>
</gene>